<dbReference type="Proteomes" id="UP001590951">
    <property type="component" value="Unassembled WGS sequence"/>
</dbReference>
<proteinExistence type="predicted"/>
<organism evidence="1 2">
    <name type="scientific">Lepraria finkii</name>
    <dbReference type="NCBI Taxonomy" id="1340010"/>
    <lineage>
        <taxon>Eukaryota</taxon>
        <taxon>Fungi</taxon>
        <taxon>Dikarya</taxon>
        <taxon>Ascomycota</taxon>
        <taxon>Pezizomycotina</taxon>
        <taxon>Lecanoromycetes</taxon>
        <taxon>OSLEUM clade</taxon>
        <taxon>Lecanoromycetidae</taxon>
        <taxon>Lecanorales</taxon>
        <taxon>Lecanorineae</taxon>
        <taxon>Stereocaulaceae</taxon>
        <taxon>Lepraria</taxon>
    </lineage>
</organism>
<evidence type="ECO:0000313" key="1">
    <source>
        <dbReference type="EMBL" id="KAL2054290.1"/>
    </source>
</evidence>
<comment type="caution">
    <text evidence="1">The sequence shown here is derived from an EMBL/GenBank/DDBJ whole genome shotgun (WGS) entry which is preliminary data.</text>
</comment>
<protein>
    <submittedName>
        <fullName evidence="1">Uncharacterized protein</fullName>
    </submittedName>
</protein>
<keyword evidence="2" id="KW-1185">Reference proteome</keyword>
<name>A0ABR4B8Y2_9LECA</name>
<dbReference type="EMBL" id="JBHFEH010000016">
    <property type="protein sequence ID" value="KAL2054290.1"/>
    <property type="molecule type" value="Genomic_DNA"/>
</dbReference>
<accession>A0ABR4B8Y2</accession>
<evidence type="ECO:0000313" key="2">
    <source>
        <dbReference type="Proteomes" id="UP001590951"/>
    </source>
</evidence>
<gene>
    <name evidence="1" type="ORF">ABVK25_005431</name>
</gene>
<sequence length="136" mass="15094">MGSSNFNERQHNAITASRESWDWSALLGGIESRFPGIHLSLLSPAKGTSLGDGRTFDRPPYIRDENGKWYIFAARDLGSVTETVEKLGLGSYGRLMNTKSHSQGMPRQTIPTMRSRQADATGVSQALARRYWSEST</sequence>
<reference evidence="1 2" key="1">
    <citation type="submission" date="2024-09" db="EMBL/GenBank/DDBJ databases">
        <title>Rethinking Asexuality: The Enigmatic Case of Functional Sexual Genes in Lepraria (Stereocaulaceae).</title>
        <authorList>
            <person name="Doellman M."/>
            <person name="Sun Y."/>
            <person name="Barcenas-Pena A."/>
            <person name="Lumbsch H.T."/>
            <person name="Grewe F."/>
        </authorList>
    </citation>
    <scope>NUCLEOTIDE SEQUENCE [LARGE SCALE GENOMIC DNA]</scope>
    <source>
        <strain evidence="1 2">Grewe 0041</strain>
    </source>
</reference>